<dbReference type="GO" id="GO:0032259">
    <property type="term" value="P:methylation"/>
    <property type="evidence" value="ECO:0007669"/>
    <property type="project" value="UniProtKB-KW"/>
</dbReference>
<keyword evidence="5 6" id="KW-0949">S-adenosyl-L-methionine</keyword>
<evidence type="ECO:0000256" key="3">
    <source>
        <dbReference type="ARBA" id="ARBA00022603"/>
    </source>
</evidence>
<dbReference type="InterPro" id="IPR007213">
    <property type="entry name" value="Ppm1/Ppm2/Tcmp"/>
</dbReference>
<dbReference type="GO" id="GO:0008168">
    <property type="term" value="F:methyltransferase activity"/>
    <property type="evidence" value="ECO:0007669"/>
    <property type="project" value="UniProtKB-KW"/>
</dbReference>
<reference evidence="7 8" key="1">
    <citation type="submission" date="2021-01" db="EMBL/GenBank/DDBJ databases">
        <title>WGS of actinomycetes isolated from Thailand.</title>
        <authorList>
            <person name="Thawai C."/>
        </authorList>
    </citation>
    <scope>NUCLEOTIDE SEQUENCE [LARGE SCALE GENOMIC DNA]</scope>
    <source>
        <strain evidence="7 8">CA1R205</strain>
    </source>
</reference>
<dbReference type="Proteomes" id="UP000634229">
    <property type="component" value="Unassembled WGS sequence"/>
</dbReference>
<dbReference type="RefSeq" id="WP_201875029.1">
    <property type="nucleotide sequence ID" value="NZ_JAERRF010000006.1"/>
</dbReference>
<name>A0ABS1NC16_9ACTN</name>
<dbReference type="Gene3D" id="3.40.50.150">
    <property type="entry name" value="Vaccinia Virus protein VP39"/>
    <property type="match status" value="1"/>
</dbReference>
<evidence type="ECO:0000313" key="8">
    <source>
        <dbReference type="Proteomes" id="UP000634229"/>
    </source>
</evidence>
<evidence type="ECO:0000313" key="7">
    <source>
        <dbReference type="EMBL" id="MBL1097633.1"/>
    </source>
</evidence>
<accession>A0ABS1NC16</accession>
<dbReference type="PANTHER" id="PTHR43619">
    <property type="entry name" value="S-ADENOSYL-L-METHIONINE-DEPENDENT METHYLTRANSFERASE YKTD-RELATED"/>
    <property type="match status" value="1"/>
</dbReference>
<comment type="function">
    <text evidence="1 6">Exhibits S-adenosyl-L-methionine-dependent methyltransferase activity.</text>
</comment>
<dbReference type="SUPFAM" id="SSF53335">
    <property type="entry name" value="S-adenosyl-L-methionine-dependent methyltransferases"/>
    <property type="match status" value="1"/>
</dbReference>
<dbReference type="Pfam" id="PF04072">
    <property type="entry name" value="LCM"/>
    <property type="match status" value="1"/>
</dbReference>
<organism evidence="7 8">
    <name type="scientific">Streptomyces coffeae</name>
    <dbReference type="NCBI Taxonomy" id="621382"/>
    <lineage>
        <taxon>Bacteria</taxon>
        <taxon>Bacillati</taxon>
        <taxon>Actinomycetota</taxon>
        <taxon>Actinomycetes</taxon>
        <taxon>Kitasatosporales</taxon>
        <taxon>Streptomycetaceae</taxon>
        <taxon>Streptomyces</taxon>
    </lineage>
</organism>
<keyword evidence="3 6" id="KW-0489">Methyltransferase</keyword>
<comment type="caution">
    <text evidence="7">The sequence shown here is derived from an EMBL/GenBank/DDBJ whole genome shotgun (WGS) entry which is preliminary data.</text>
</comment>
<dbReference type="PANTHER" id="PTHR43619:SF2">
    <property type="entry name" value="S-ADENOSYL-L-METHIONINE-DEPENDENT METHYLTRANSFERASES SUPERFAMILY PROTEIN"/>
    <property type="match status" value="1"/>
</dbReference>
<proteinExistence type="inferred from homology"/>
<keyword evidence="4" id="KW-0808">Transferase</keyword>
<dbReference type="EC" id="2.1.1.-" evidence="6"/>
<evidence type="ECO:0000256" key="6">
    <source>
        <dbReference type="RuleBase" id="RU362030"/>
    </source>
</evidence>
<dbReference type="EMBL" id="JAERRF010000006">
    <property type="protein sequence ID" value="MBL1097633.1"/>
    <property type="molecule type" value="Genomic_DNA"/>
</dbReference>
<dbReference type="InterPro" id="IPR011610">
    <property type="entry name" value="SAM_mthyl_Trfase_ML2640-like"/>
</dbReference>
<comment type="similarity">
    <text evidence="2 6">Belongs to the UPF0677 family.</text>
</comment>
<dbReference type="InterPro" id="IPR029063">
    <property type="entry name" value="SAM-dependent_MTases_sf"/>
</dbReference>
<evidence type="ECO:0000256" key="1">
    <source>
        <dbReference type="ARBA" id="ARBA00003907"/>
    </source>
</evidence>
<evidence type="ECO:0000256" key="5">
    <source>
        <dbReference type="ARBA" id="ARBA00022691"/>
    </source>
</evidence>
<protein>
    <recommendedName>
        <fullName evidence="6">S-adenosyl-L-methionine-dependent methyltransferase</fullName>
        <ecNumber evidence="6">2.1.1.-</ecNumber>
    </recommendedName>
</protein>
<gene>
    <name evidence="7" type="ORF">JK363_13250</name>
</gene>
<keyword evidence="8" id="KW-1185">Reference proteome</keyword>
<dbReference type="NCBIfam" id="TIGR00027">
    <property type="entry name" value="mthyl_TIGR00027"/>
    <property type="match status" value="1"/>
</dbReference>
<sequence>MQAGQPSITARAAAALRAAHQELEGGRVFQDPLALRILGADTDDPVVAVAFRPEGERSRLTVAARARFAEDAVAAAVERGVRQCVVLGAGLDTFGCRNPHTSAGLRVFEVDHPATQEWKRHRLAESGIAVPPSLTFAPVDFERSGPAEGLGAAGFDAGRPAFFVWLGVVPYLTRAAVFDTLGFIAGLPAGSGVVFDYGEPSGSLPPEQRAVREARAAWVAEAGEPFLSHFTPEELVSALHGLRFSAIEDIGYGDLAARYTGGADADTAEVSSDMGARVVHTWRSAIR</sequence>
<evidence type="ECO:0000256" key="2">
    <source>
        <dbReference type="ARBA" id="ARBA00008138"/>
    </source>
</evidence>
<evidence type="ECO:0000256" key="4">
    <source>
        <dbReference type="ARBA" id="ARBA00022679"/>
    </source>
</evidence>